<dbReference type="EMBL" id="KN832083">
    <property type="protein sequence ID" value="KIN94854.1"/>
    <property type="molecule type" value="Genomic_DNA"/>
</dbReference>
<dbReference type="AlphaFoldDB" id="A0A0C3N1B0"/>
<proteinExistence type="predicted"/>
<evidence type="ECO:0000313" key="1">
    <source>
        <dbReference type="EMBL" id="KIN94854.1"/>
    </source>
</evidence>
<accession>A0A0C3N1B0</accession>
<organism evidence="1 2">
    <name type="scientific">Pisolithus tinctorius Marx 270</name>
    <dbReference type="NCBI Taxonomy" id="870435"/>
    <lineage>
        <taxon>Eukaryota</taxon>
        <taxon>Fungi</taxon>
        <taxon>Dikarya</taxon>
        <taxon>Basidiomycota</taxon>
        <taxon>Agaricomycotina</taxon>
        <taxon>Agaricomycetes</taxon>
        <taxon>Agaricomycetidae</taxon>
        <taxon>Boletales</taxon>
        <taxon>Sclerodermatineae</taxon>
        <taxon>Pisolithaceae</taxon>
        <taxon>Pisolithus</taxon>
    </lineage>
</organism>
<sequence length="137" mass="15394">MEAEQSSRLVFPGACGFRRGRTWVRVVSVWARPKLCARLSIRPALTTSSSDPSKRSLSTRSRKASYWQSYVTRYLPRLPHLLPHRLATEDDRPGASSKQMDQVLGRCICTGPPANPGYCGYKDNRRESQGNYEGPHG</sequence>
<keyword evidence="2" id="KW-1185">Reference proteome</keyword>
<dbReference type="Proteomes" id="UP000054217">
    <property type="component" value="Unassembled WGS sequence"/>
</dbReference>
<protein>
    <submittedName>
        <fullName evidence="1">Uncharacterized protein</fullName>
    </submittedName>
</protein>
<reference evidence="2" key="2">
    <citation type="submission" date="2015-01" db="EMBL/GenBank/DDBJ databases">
        <title>Evolutionary Origins and Diversification of the Mycorrhizal Mutualists.</title>
        <authorList>
            <consortium name="DOE Joint Genome Institute"/>
            <consortium name="Mycorrhizal Genomics Consortium"/>
            <person name="Kohler A."/>
            <person name="Kuo A."/>
            <person name="Nagy L.G."/>
            <person name="Floudas D."/>
            <person name="Copeland A."/>
            <person name="Barry K.W."/>
            <person name="Cichocki N."/>
            <person name="Veneault-Fourrey C."/>
            <person name="LaButti K."/>
            <person name="Lindquist E.A."/>
            <person name="Lipzen A."/>
            <person name="Lundell T."/>
            <person name="Morin E."/>
            <person name="Murat C."/>
            <person name="Riley R."/>
            <person name="Ohm R."/>
            <person name="Sun H."/>
            <person name="Tunlid A."/>
            <person name="Henrissat B."/>
            <person name="Grigoriev I.V."/>
            <person name="Hibbett D.S."/>
            <person name="Martin F."/>
        </authorList>
    </citation>
    <scope>NUCLEOTIDE SEQUENCE [LARGE SCALE GENOMIC DNA]</scope>
    <source>
        <strain evidence="2">Marx 270</strain>
    </source>
</reference>
<evidence type="ECO:0000313" key="2">
    <source>
        <dbReference type="Proteomes" id="UP000054217"/>
    </source>
</evidence>
<reference evidence="1 2" key="1">
    <citation type="submission" date="2014-04" db="EMBL/GenBank/DDBJ databases">
        <authorList>
            <consortium name="DOE Joint Genome Institute"/>
            <person name="Kuo A."/>
            <person name="Kohler A."/>
            <person name="Costa M.D."/>
            <person name="Nagy L.G."/>
            <person name="Floudas D."/>
            <person name="Copeland A."/>
            <person name="Barry K.W."/>
            <person name="Cichocki N."/>
            <person name="Veneault-Fourrey C."/>
            <person name="LaButti K."/>
            <person name="Lindquist E.A."/>
            <person name="Lipzen A."/>
            <person name="Lundell T."/>
            <person name="Morin E."/>
            <person name="Murat C."/>
            <person name="Sun H."/>
            <person name="Tunlid A."/>
            <person name="Henrissat B."/>
            <person name="Grigoriev I.V."/>
            <person name="Hibbett D.S."/>
            <person name="Martin F."/>
            <person name="Nordberg H.P."/>
            <person name="Cantor M.N."/>
            <person name="Hua S.X."/>
        </authorList>
    </citation>
    <scope>NUCLEOTIDE SEQUENCE [LARGE SCALE GENOMIC DNA]</scope>
    <source>
        <strain evidence="1 2">Marx 270</strain>
    </source>
</reference>
<gene>
    <name evidence="1" type="ORF">M404DRAFT_368139</name>
</gene>
<name>A0A0C3N1B0_PISTI</name>
<dbReference type="HOGENOM" id="CLU_1865937_0_0_1"/>
<dbReference type="InParanoid" id="A0A0C3N1B0"/>